<keyword evidence="4" id="KW-1185">Reference proteome</keyword>
<feature type="signal peptide" evidence="2">
    <location>
        <begin position="1"/>
        <end position="22"/>
    </location>
</feature>
<proteinExistence type="predicted"/>
<dbReference type="Pfam" id="PF06674">
    <property type="entry name" value="DUF1176"/>
    <property type="match status" value="1"/>
</dbReference>
<dbReference type="InterPro" id="IPR009560">
    <property type="entry name" value="DUF1176"/>
</dbReference>
<dbReference type="EMBL" id="CP038026">
    <property type="protein sequence ID" value="QBQ38212.1"/>
    <property type="molecule type" value="Genomic_DNA"/>
</dbReference>
<dbReference type="Proteomes" id="UP000294359">
    <property type="component" value="Chromosome"/>
</dbReference>
<evidence type="ECO:0000313" key="4">
    <source>
        <dbReference type="Proteomes" id="UP000294359"/>
    </source>
</evidence>
<gene>
    <name evidence="3" type="ORF">E1742_20070</name>
</gene>
<evidence type="ECO:0000313" key="3">
    <source>
        <dbReference type="EMBL" id="QBQ38212.1"/>
    </source>
</evidence>
<protein>
    <submittedName>
        <fullName evidence="3">DUF1176 domain-containing protein</fullName>
    </submittedName>
</protein>
<name>A0ABX5SF73_9BURK</name>
<keyword evidence="2" id="KW-0732">Signal</keyword>
<organism evidence="3 4">
    <name type="scientific">Pseudoduganella plicata</name>
    <dbReference type="NCBI Taxonomy" id="321984"/>
    <lineage>
        <taxon>Bacteria</taxon>
        <taxon>Pseudomonadati</taxon>
        <taxon>Pseudomonadota</taxon>
        <taxon>Betaproteobacteria</taxon>
        <taxon>Burkholderiales</taxon>
        <taxon>Oxalobacteraceae</taxon>
        <taxon>Telluria group</taxon>
        <taxon>Pseudoduganella</taxon>
    </lineage>
</organism>
<feature type="chain" id="PRO_5046522887" evidence="2">
    <location>
        <begin position="23"/>
        <end position="425"/>
    </location>
</feature>
<evidence type="ECO:0000256" key="2">
    <source>
        <dbReference type="SAM" id="SignalP"/>
    </source>
</evidence>
<dbReference type="RefSeq" id="WP_134386916.1">
    <property type="nucleotide sequence ID" value="NZ_CP038026.1"/>
</dbReference>
<accession>A0ABX5SF73</accession>
<reference evidence="3 4" key="1">
    <citation type="submission" date="2019-03" db="EMBL/GenBank/DDBJ databases">
        <title>Draft Genome Sequences of Six Type Strains of the Genus Massilia.</title>
        <authorList>
            <person name="Miess H."/>
            <person name="Frediansyhah A."/>
            <person name="Gross H."/>
        </authorList>
    </citation>
    <scope>NUCLEOTIDE SEQUENCE [LARGE SCALE GENOMIC DNA]</scope>
    <source>
        <strain evidence="3 4">DSM 17505</strain>
    </source>
</reference>
<evidence type="ECO:0000256" key="1">
    <source>
        <dbReference type="SAM" id="MobiDB-lite"/>
    </source>
</evidence>
<sequence>MTFARQALLRAALLLAATSATAAEPPDVGFTHKDWELACDNTRTCRAAGYHAEEREEAAVSVLLTRKAGPGQPVTAEVQLGSYSEDDRASAAKAGVTTMKIDTRTLGTVRIDPKTLTGALSREQTDALIDALTKTGTPKWSNRGGSWSLSGAGATAVLLKMDEFQGRVGTAGALVRKGTKAEDTVLPALPAPVIVAAPVVKGKASLPREAIKPLLAELRKGFDDGECEGLAAGGKTELAVEKLAPGKLLVSTGCWTGAYNGGTGYWVINAQPPYAPELVTDQASNYANGTITAGQKGRGLGDCWAREQWVWTGERFAQTLSETTGMCRLVAPGGPWHLPTFVSAVRRGSSAGCWGRRLKTGASPLMTPTTASDAVPYGDRPQRQRRRQRPYGWIVPSIESSKVTPIAAPTMILMPETRLPCLLSQ</sequence>
<feature type="region of interest" description="Disordered" evidence="1">
    <location>
        <begin position="364"/>
        <end position="390"/>
    </location>
</feature>